<accession>A0A330M7F3</accession>
<protein>
    <submittedName>
        <fullName evidence="1">Uncharacterized protein</fullName>
    </submittedName>
</protein>
<dbReference type="KEGG" id="sbk:SHEWBE_4301"/>
<evidence type="ECO:0000313" key="1">
    <source>
        <dbReference type="EMBL" id="SQH78261.1"/>
    </source>
</evidence>
<proteinExistence type="predicted"/>
<evidence type="ECO:0000313" key="2">
    <source>
        <dbReference type="Proteomes" id="UP000250123"/>
    </source>
</evidence>
<dbReference type="AlphaFoldDB" id="A0A330M7F3"/>
<gene>
    <name evidence="1" type="ORF">SHEWBE_4301</name>
</gene>
<sequence length="55" mass="6397">MRKMSTYSNVNTPVEVENTEYSHCHSSIKLATIEDKFYRLRFVCYAGFSGRMGKI</sequence>
<dbReference type="Proteomes" id="UP000250123">
    <property type="component" value="Chromosome SHEWBE"/>
</dbReference>
<organism evidence="1 2">
    <name type="scientific">Shewanella benthica</name>
    <dbReference type="NCBI Taxonomy" id="43661"/>
    <lineage>
        <taxon>Bacteria</taxon>
        <taxon>Pseudomonadati</taxon>
        <taxon>Pseudomonadota</taxon>
        <taxon>Gammaproteobacteria</taxon>
        <taxon>Alteromonadales</taxon>
        <taxon>Shewanellaceae</taxon>
        <taxon>Shewanella</taxon>
    </lineage>
</organism>
<reference evidence="2" key="1">
    <citation type="submission" date="2018-06" db="EMBL/GenBank/DDBJ databases">
        <authorList>
            <person name="Cea G.-C."/>
            <person name="William W."/>
        </authorList>
    </citation>
    <scope>NUCLEOTIDE SEQUENCE [LARGE SCALE GENOMIC DNA]</scope>
    <source>
        <strain evidence="2">DB21MT-2</strain>
    </source>
</reference>
<dbReference type="EMBL" id="LS483452">
    <property type="protein sequence ID" value="SQH78261.1"/>
    <property type="molecule type" value="Genomic_DNA"/>
</dbReference>
<name>A0A330M7F3_9GAMM</name>